<dbReference type="InterPro" id="IPR012336">
    <property type="entry name" value="Thioredoxin-like_fold"/>
</dbReference>
<keyword evidence="3" id="KW-0560">Oxidoreductase</keyword>
<evidence type="ECO:0000256" key="1">
    <source>
        <dbReference type="ARBA" id="ARBA00005791"/>
    </source>
</evidence>
<comment type="similarity">
    <text evidence="1">Belongs to the thioredoxin family. DsbA subfamily.</text>
</comment>
<dbReference type="Proteomes" id="UP000178406">
    <property type="component" value="Unassembled WGS sequence"/>
</dbReference>
<keyword evidence="4" id="KW-1015">Disulfide bond</keyword>
<evidence type="ECO:0000256" key="2">
    <source>
        <dbReference type="ARBA" id="ARBA00022729"/>
    </source>
</evidence>
<dbReference type="SUPFAM" id="SSF52833">
    <property type="entry name" value="Thioredoxin-like"/>
    <property type="match status" value="1"/>
</dbReference>
<keyword evidence="2" id="KW-0732">Signal</keyword>
<evidence type="ECO:0000256" key="3">
    <source>
        <dbReference type="ARBA" id="ARBA00023002"/>
    </source>
</evidence>
<dbReference type="InterPro" id="IPR036249">
    <property type="entry name" value="Thioredoxin-like_sf"/>
</dbReference>
<keyword evidence="5" id="KW-0676">Redox-active center</keyword>
<dbReference type="PANTHER" id="PTHR13887">
    <property type="entry name" value="GLUTATHIONE S-TRANSFERASE KAPPA"/>
    <property type="match status" value="1"/>
</dbReference>
<organism evidence="7 8">
    <name type="scientific">Candidatus Giovannonibacteria bacterium RIFCSPHIGHO2_02_FULL_46_20</name>
    <dbReference type="NCBI Taxonomy" id="1798338"/>
    <lineage>
        <taxon>Bacteria</taxon>
        <taxon>Candidatus Giovannoniibacteriota</taxon>
    </lineage>
</organism>
<dbReference type="Pfam" id="PF13462">
    <property type="entry name" value="Thioredoxin_4"/>
    <property type="match status" value="1"/>
</dbReference>
<dbReference type="EMBL" id="MFHQ01000004">
    <property type="protein sequence ID" value="OGF74809.1"/>
    <property type="molecule type" value="Genomic_DNA"/>
</dbReference>
<evidence type="ECO:0000313" key="8">
    <source>
        <dbReference type="Proteomes" id="UP000178406"/>
    </source>
</evidence>
<evidence type="ECO:0000259" key="6">
    <source>
        <dbReference type="PROSITE" id="PS51352"/>
    </source>
</evidence>
<dbReference type="PANTHER" id="PTHR13887:SF14">
    <property type="entry name" value="DISULFIDE BOND FORMATION PROTEIN D"/>
    <property type="match status" value="1"/>
</dbReference>
<evidence type="ECO:0000256" key="4">
    <source>
        <dbReference type="ARBA" id="ARBA00023157"/>
    </source>
</evidence>
<accession>A0A1F5WGF4</accession>
<sequence length="177" mass="19755">MDLGTAIEHAKGPASAPVQLVEYSDFQCPACRVYYPIVKELGKQFPNDLKIIYRHFPLERTHPNANIAGRAAEAAGAQGKFWEMHDIIFERQDEWSKDPSPTNLFVGYARSIGLNENQFRADMNSPGANDNVHNDFESGVASGVNSTPTFFINGTKIQNPRSYDEFRVLIQRYGASG</sequence>
<evidence type="ECO:0000313" key="7">
    <source>
        <dbReference type="EMBL" id="OGF74809.1"/>
    </source>
</evidence>
<protein>
    <recommendedName>
        <fullName evidence="6">Thioredoxin domain-containing protein</fullName>
    </recommendedName>
</protein>
<dbReference type="PROSITE" id="PS51352">
    <property type="entry name" value="THIOREDOXIN_2"/>
    <property type="match status" value="1"/>
</dbReference>
<evidence type="ECO:0000256" key="5">
    <source>
        <dbReference type="ARBA" id="ARBA00023284"/>
    </source>
</evidence>
<reference evidence="7 8" key="1">
    <citation type="journal article" date="2016" name="Nat. Commun.">
        <title>Thousands of microbial genomes shed light on interconnected biogeochemical processes in an aquifer system.</title>
        <authorList>
            <person name="Anantharaman K."/>
            <person name="Brown C.T."/>
            <person name="Hug L.A."/>
            <person name="Sharon I."/>
            <person name="Castelle C.J."/>
            <person name="Probst A.J."/>
            <person name="Thomas B.C."/>
            <person name="Singh A."/>
            <person name="Wilkins M.J."/>
            <person name="Karaoz U."/>
            <person name="Brodie E.L."/>
            <person name="Williams K.H."/>
            <person name="Hubbard S.S."/>
            <person name="Banfield J.F."/>
        </authorList>
    </citation>
    <scope>NUCLEOTIDE SEQUENCE [LARGE SCALE GENOMIC DNA]</scope>
</reference>
<dbReference type="AlphaFoldDB" id="A0A1F5WGF4"/>
<dbReference type="Gene3D" id="3.40.30.10">
    <property type="entry name" value="Glutaredoxin"/>
    <property type="match status" value="1"/>
</dbReference>
<comment type="caution">
    <text evidence="7">The sequence shown here is derived from an EMBL/GenBank/DDBJ whole genome shotgun (WGS) entry which is preliminary data.</text>
</comment>
<name>A0A1F5WGF4_9BACT</name>
<feature type="domain" description="Thioredoxin" evidence="6">
    <location>
        <begin position="1"/>
        <end position="175"/>
    </location>
</feature>
<dbReference type="InterPro" id="IPR013766">
    <property type="entry name" value="Thioredoxin_domain"/>
</dbReference>
<dbReference type="GO" id="GO:0016491">
    <property type="term" value="F:oxidoreductase activity"/>
    <property type="evidence" value="ECO:0007669"/>
    <property type="project" value="UniProtKB-KW"/>
</dbReference>
<proteinExistence type="inferred from homology"/>
<gene>
    <name evidence="7" type="ORF">A3J56_02415</name>
</gene>
<dbReference type="STRING" id="1798338.A3J56_02415"/>